<accession>A0A5J5EDQ2</accession>
<evidence type="ECO:0000256" key="1">
    <source>
        <dbReference type="SAM" id="MobiDB-lite"/>
    </source>
</evidence>
<reference evidence="3 4" key="1">
    <citation type="submission" date="2019-09" db="EMBL/GenBank/DDBJ databases">
        <title>Draft genome of the ectomycorrhizal ascomycete Sphaerosporella brunnea.</title>
        <authorList>
            <consortium name="DOE Joint Genome Institute"/>
            <person name="Benucci G.M."/>
            <person name="Marozzi G."/>
            <person name="Antonielli L."/>
            <person name="Sanchez S."/>
            <person name="Marco P."/>
            <person name="Wang X."/>
            <person name="Falini L.B."/>
            <person name="Barry K."/>
            <person name="Haridas S."/>
            <person name="Lipzen A."/>
            <person name="Labutti K."/>
            <person name="Grigoriev I.V."/>
            <person name="Murat C."/>
            <person name="Martin F."/>
            <person name="Albertini E."/>
            <person name="Donnini D."/>
            <person name="Bonito G."/>
        </authorList>
    </citation>
    <scope>NUCLEOTIDE SEQUENCE [LARGE SCALE GENOMIC DNA]</scope>
    <source>
        <strain evidence="3 4">Sb_GMNB300</strain>
    </source>
</reference>
<dbReference type="AlphaFoldDB" id="A0A5J5EDQ2"/>
<evidence type="ECO:0000256" key="2">
    <source>
        <dbReference type="SAM" id="SignalP"/>
    </source>
</evidence>
<evidence type="ECO:0000313" key="4">
    <source>
        <dbReference type="Proteomes" id="UP000326924"/>
    </source>
</evidence>
<dbReference type="InParanoid" id="A0A5J5EDQ2"/>
<protein>
    <recommendedName>
        <fullName evidence="5">Secreted protein</fullName>
    </recommendedName>
</protein>
<dbReference type="EMBL" id="VXIS01000447">
    <property type="protein sequence ID" value="KAA8893420.1"/>
    <property type="molecule type" value="Genomic_DNA"/>
</dbReference>
<keyword evidence="2" id="KW-0732">Signal</keyword>
<evidence type="ECO:0000313" key="3">
    <source>
        <dbReference type="EMBL" id="KAA8893420.1"/>
    </source>
</evidence>
<feature type="region of interest" description="Disordered" evidence="1">
    <location>
        <begin position="72"/>
        <end position="110"/>
    </location>
</feature>
<name>A0A5J5EDQ2_9PEZI</name>
<comment type="caution">
    <text evidence="3">The sequence shown here is derived from an EMBL/GenBank/DDBJ whole genome shotgun (WGS) entry which is preliminary data.</text>
</comment>
<keyword evidence="4" id="KW-1185">Reference proteome</keyword>
<feature type="signal peptide" evidence="2">
    <location>
        <begin position="1"/>
        <end position="22"/>
    </location>
</feature>
<organism evidence="3 4">
    <name type="scientific">Sphaerosporella brunnea</name>
    <dbReference type="NCBI Taxonomy" id="1250544"/>
    <lineage>
        <taxon>Eukaryota</taxon>
        <taxon>Fungi</taxon>
        <taxon>Dikarya</taxon>
        <taxon>Ascomycota</taxon>
        <taxon>Pezizomycotina</taxon>
        <taxon>Pezizomycetes</taxon>
        <taxon>Pezizales</taxon>
        <taxon>Pyronemataceae</taxon>
        <taxon>Sphaerosporella</taxon>
    </lineage>
</organism>
<feature type="chain" id="PRO_5023818348" description="Secreted protein" evidence="2">
    <location>
        <begin position="23"/>
        <end position="123"/>
    </location>
</feature>
<evidence type="ECO:0008006" key="5">
    <source>
        <dbReference type="Google" id="ProtNLM"/>
    </source>
</evidence>
<proteinExistence type="predicted"/>
<sequence length="123" mass="13765">MWKPNPFNAFLLAILQLRQTMMFPYFFSQPPSLVPEFVQTQCNLAVFVYVSVFRELQRALCGGRSRAIAATQDAQTTRSSLLAPRPLYPSRSVQPGHESRDSGGKTVRGRGFRIMGTAQGELL</sequence>
<gene>
    <name evidence="3" type="ORF">FN846DRAFT_529439</name>
</gene>
<dbReference type="Proteomes" id="UP000326924">
    <property type="component" value="Unassembled WGS sequence"/>
</dbReference>